<sequence length="200" mass="21474" precursor="true">MTRLLLASVLCLTFAVAEPAFARDAAPDNATMAEIFNADQAVRKGISLGQKPDRAFVERMNADDAARRVQTRALLESGALKTGEDFRKAAFVFQHGQRPEDFLLAHSLAVAAAARGSTEATWIAAASLDRYLQMTGGSQIYGTQTIARKGEAPTLDPYNRDLVPDVLRTALGVPTLAEQQAKLEAVQKAVKAAQPTPPKP</sequence>
<dbReference type="PATRIC" id="fig|1292034.3.peg.2116"/>
<accession>R0E8T3</accession>
<reference evidence="2 3" key="1">
    <citation type="journal article" date="2013" name="Genome Announc.">
        <title>Draft Genome Sequence for Caulobacter sp. Strain OR37, a Bacterium Tolerant to Heavy Metals.</title>
        <authorList>
            <person name="Utturkar S.M."/>
            <person name="Bollmann A."/>
            <person name="Brzoska R.M."/>
            <person name="Klingeman D.M."/>
            <person name="Epstein S.E."/>
            <person name="Palumbo A.V."/>
            <person name="Brown S.D."/>
        </authorList>
    </citation>
    <scope>NUCLEOTIDE SEQUENCE [LARGE SCALE GENOMIC DNA]</scope>
    <source>
        <strain evidence="2 3">OR37</strain>
    </source>
</reference>
<evidence type="ECO:0000256" key="1">
    <source>
        <dbReference type="SAM" id="SignalP"/>
    </source>
</evidence>
<dbReference type="STRING" id="1292034.OR37_02133"/>
<proteinExistence type="predicted"/>
<comment type="caution">
    <text evidence="2">The sequence shown here is derived from an EMBL/GenBank/DDBJ whole genome shotgun (WGS) entry which is preliminary data.</text>
</comment>
<keyword evidence="3" id="KW-1185">Reference proteome</keyword>
<feature type="signal peptide" evidence="1">
    <location>
        <begin position="1"/>
        <end position="22"/>
    </location>
</feature>
<feature type="chain" id="PRO_5004348811" evidence="1">
    <location>
        <begin position="23"/>
        <end position="200"/>
    </location>
</feature>
<keyword evidence="1" id="KW-0732">Signal</keyword>
<dbReference type="AlphaFoldDB" id="R0E8T3"/>
<name>R0E8T3_CAUVI</name>
<dbReference type="EMBL" id="APMP01000011">
    <property type="protein sequence ID" value="ENZ81898.1"/>
    <property type="molecule type" value="Genomic_DNA"/>
</dbReference>
<organism evidence="2 3">
    <name type="scientific">Caulobacter vibrioides OR37</name>
    <dbReference type="NCBI Taxonomy" id="1292034"/>
    <lineage>
        <taxon>Bacteria</taxon>
        <taxon>Pseudomonadati</taxon>
        <taxon>Pseudomonadota</taxon>
        <taxon>Alphaproteobacteria</taxon>
        <taxon>Caulobacterales</taxon>
        <taxon>Caulobacteraceae</taxon>
        <taxon>Caulobacter</taxon>
    </lineage>
</organism>
<dbReference type="eggNOG" id="COG0457">
    <property type="taxonomic scope" value="Bacteria"/>
</dbReference>
<gene>
    <name evidence="2" type="ORF">OR37_02133</name>
</gene>
<protein>
    <submittedName>
        <fullName evidence="2">Uncharacterized protein</fullName>
    </submittedName>
</protein>
<dbReference type="Proteomes" id="UP000013063">
    <property type="component" value="Unassembled WGS sequence"/>
</dbReference>
<evidence type="ECO:0000313" key="3">
    <source>
        <dbReference type="Proteomes" id="UP000013063"/>
    </source>
</evidence>
<evidence type="ECO:0000313" key="2">
    <source>
        <dbReference type="EMBL" id="ENZ81898.1"/>
    </source>
</evidence>
<dbReference type="RefSeq" id="WP_004619428.1">
    <property type="nucleotide sequence ID" value="NZ_APMP01000011.1"/>
</dbReference>